<dbReference type="RefSeq" id="WP_127161964.1">
    <property type="nucleotide sequence ID" value="NZ_CP029822.1"/>
</dbReference>
<dbReference type="EMBL" id="CP029822">
    <property type="protein sequence ID" value="AZS49788.1"/>
    <property type="molecule type" value="Genomic_DNA"/>
</dbReference>
<protein>
    <submittedName>
        <fullName evidence="2">Uncharacterized protein</fullName>
    </submittedName>
</protein>
<dbReference type="AlphaFoldDB" id="A0A3Q9JHK7"/>
<gene>
    <name evidence="2" type="ORF">DM558_02885</name>
</gene>
<keyword evidence="1" id="KW-1133">Transmembrane helix</keyword>
<evidence type="ECO:0000313" key="2">
    <source>
        <dbReference type="EMBL" id="AZS49788.1"/>
    </source>
</evidence>
<name>A0A3Q9JHK7_9GAMM</name>
<keyword evidence="3" id="KW-1185">Reference proteome</keyword>
<organism evidence="2 3">
    <name type="scientific">Entomomonas moraniae</name>
    <dbReference type="NCBI Taxonomy" id="2213226"/>
    <lineage>
        <taxon>Bacteria</taxon>
        <taxon>Pseudomonadati</taxon>
        <taxon>Pseudomonadota</taxon>
        <taxon>Gammaproteobacteria</taxon>
        <taxon>Pseudomonadales</taxon>
        <taxon>Pseudomonadaceae</taxon>
        <taxon>Entomomonas</taxon>
    </lineage>
</organism>
<dbReference type="Proteomes" id="UP000273143">
    <property type="component" value="Chromosome"/>
</dbReference>
<evidence type="ECO:0000313" key="3">
    <source>
        <dbReference type="Proteomes" id="UP000273143"/>
    </source>
</evidence>
<accession>A0A3Q9JHK7</accession>
<reference evidence="3" key="1">
    <citation type="submission" date="2018-06" db="EMBL/GenBank/DDBJ databases">
        <title>Complete genome of Pseudomonas insecticola strain QZS01.</title>
        <authorList>
            <person name="Wang J."/>
            <person name="Su Q."/>
        </authorList>
    </citation>
    <scope>NUCLEOTIDE SEQUENCE [LARGE SCALE GENOMIC DNA]</scope>
    <source>
        <strain evidence="3">QZS01</strain>
    </source>
</reference>
<keyword evidence="1" id="KW-0812">Transmembrane</keyword>
<proteinExistence type="predicted"/>
<sequence length="146" mass="16736">MASSTQSTQKMPIYKQADFECSHCNSIWQADYTEITDLRAHKAIKCKNCNKALAMKDDELQILNYRFAKSEKVSKRTIIFIIPYFLLCGITAIVFGGVATFIMLIIGFMIIITIRRSLIEDDIDHFHLIIIKNSDDNQSKPKQKKA</sequence>
<dbReference type="KEGG" id="emo:DM558_02885"/>
<evidence type="ECO:0000256" key="1">
    <source>
        <dbReference type="SAM" id="Phobius"/>
    </source>
</evidence>
<feature type="transmembrane region" description="Helical" evidence="1">
    <location>
        <begin position="78"/>
        <end position="111"/>
    </location>
</feature>
<keyword evidence="1" id="KW-0472">Membrane</keyword>